<reference evidence="1 2" key="1">
    <citation type="submission" date="2018-11" db="EMBL/GenBank/DDBJ databases">
        <title>Genomic Encyclopedia of Type Strains, Phase IV (KMG-IV): sequencing the most valuable type-strain genomes for metagenomic binning, comparative biology and taxonomic classification.</title>
        <authorList>
            <person name="Goeker M."/>
        </authorList>
    </citation>
    <scope>NUCLEOTIDE SEQUENCE [LARGE SCALE GENOMIC DNA]</scope>
    <source>
        <strain evidence="1 2">DSM 11977</strain>
    </source>
</reference>
<gene>
    <name evidence="1" type="ORF">EDC42_1534</name>
</gene>
<evidence type="ECO:0000313" key="1">
    <source>
        <dbReference type="EMBL" id="RPF50877.1"/>
    </source>
</evidence>
<sequence length="62" mass="7371">MMHKICPRCGSRKVKWIIPQNWSQWVCYDCDYTGPVIEGNDDLAEEIHENYLKSKNKKNKND</sequence>
<organism evidence="1 2">
    <name type="scientific">Methanobrevibacter gottschalkii DSM 11977</name>
    <dbReference type="NCBI Taxonomy" id="1122229"/>
    <lineage>
        <taxon>Archaea</taxon>
        <taxon>Methanobacteriati</taxon>
        <taxon>Methanobacteriota</taxon>
        <taxon>Methanomada group</taxon>
        <taxon>Methanobacteria</taxon>
        <taxon>Methanobacteriales</taxon>
        <taxon>Methanobacteriaceae</taxon>
        <taxon>Methanobrevibacter</taxon>
    </lineage>
</organism>
<proteinExistence type="predicted"/>
<dbReference type="Proteomes" id="UP000271783">
    <property type="component" value="Unassembled WGS sequence"/>
</dbReference>
<keyword evidence="2" id="KW-1185">Reference proteome</keyword>
<dbReference type="AlphaFoldDB" id="A0A3N5B0T7"/>
<dbReference type="EMBL" id="RKRG01000003">
    <property type="protein sequence ID" value="RPF50877.1"/>
    <property type="molecule type" value="Genomic_DNA"/>
</dbReference>
<comment type="caution">
    <text evidence="1">The sequence shown here is derived from an EMBL/GenBank/DDBJ whole genome shotgun (WGS) entry which is preliminary data.</text>
</comment>
<accession>A0A3N5B0T7</accession>
<dbReference type="RefSeq" id="WP_069575405.1">
    <property type="nucleotide sequence ID" value="NZ_RKRG01000003.1"/>
</dbReference>
<protein>
    <submittedName>
        <fullName evidence="1">Uncharacterized protein</fullName>
    </submittedName>
</protein>
<evidence type="ECO:0000313" key="2">
    <source>
        <dbReference type="Proteomes" id="UP000271783"/>
    </source>
</evidence>
<name>A0A3N5B0T7_9EURY</name>